<dbReference type="Pfam" id="PF00395">
    <property type="entry name" value="SLH"/>
    <property type="match status" value="3"/>
</dbReference>
<dbReference type="Proteomes" id="UP000705867">
    <property type="component" value="Unassembled WGS sequence"/>
</dbReference>
<protein>
    <submittedName>
        <fullName evidence="2">S-layer homology domain-containing protein</fullName>
    </submittedName>
</protein>
<feature type="domain" description="SLH" evidence="1">
    <location>
        <begin position="57"/>
        <end position="120"/>
    </location>
</feature>
<dbReference type="EMBL" id="JAIOIV010000009">
    <property type="protein sequence ID" value="MBZ0154680.1"/>
    <property type="molecule type" value="Genomic_DNA"/>
</dbReference>
<evidence type="ECO:0000259" key="1">
    <source>
        <dbReference type="PROSITE" id="PS51272"/>
    </source>
</evidence>
<accession>A0A953M044</accession>
<dbReference type="Pfam" id="PF18998">
    <property type="entry name" value="Flg_new_2"/>
    <property type="match status" value="1"/>
</dbReference>
<dbReference type="InterPro" id="IPR001119">
    <property type="entry name" value="SLH_dom"/>
</dbReference>
<reference evidence="2" key="2">
    <citation type="submission" date="2021-08" db="EMBL/GenBank/DDBJ databases">
        <authorList>
            <person name="Dalcin Martins P."/>
        </authorList>
    </citation>
    <scope>NUCLEOTIDE SEQUENCE</scope>
    <source>
        <strain evidence="2">MAG_39</strain>
    </source>
</reference>
<reference evidence="2" key="1">
    <citation type="journal article" date="2021" name="bioRxiv">
        <title>Unraveling nitrogen, sulfur and carbon metabolic pathways and microbial community transcriptional responses to substrate deprivation and toxicity stresses in a bioreactor mimicking anoxic brackish coastal sediment conditions.</title>
        <authorList>
            <person name="Martins P.D."/>
            <person name="Echeveste M.J."/>
            <person name="Arshad A."/>
            <person name="Kurth J."/>
            <person name="Ouboter H."/>
            <person name="Jetten M.S.M."/>
            <person name="Welte C.U."/>
        </authorList>
    </citation>
    <scope>NUCLEOTIDE SEQUENCE</scope>
    <source>
        <strain evidence="2">MAG_39</strain>
    </source>
</reference>
<feature type="domain" description="SLH" evidence="1">
    <location>
        <begin position="179"/>
        <end position="234"/>
    </location>
</feature>
<comment type="caution">
    <text evidence="2">The sequence shown here is derived from an EMBL/GenBank/DDBJ whole genome shotgun (WGS) entry which is preliminary data.</text>
</comment>
<organism evidence="2 3">
    <name type="scientific">Candidatus Nitrobium versatile</name>
    <dbReference type="NCBI Taxonomy" id="2884831"/>
    <lineage>
        <taxon>Bacteria</taxon>
        <taxon>Pseudomonadati</taxon>
        <taxon>Nitrospirota</taxon>
        <taxon>Nitrospiria</taxon>
        <taxon>Nitrospirales</taxon>
        <taxon>Nitrospiraceae</taxon>
        <taxon>Candidatus Nitrobium</taxon>
    </lineage>
</organism>
<dbReference type="PROSITE" id="PS51272">
    <property type="entry name" value="SLH"/>
    <property type="match status" value="2"/>
</dbReference>
<dbReference type="InterPro" id="IPR051465">
    <property type="entry name" value="Cell_Envelope_Struct_Comp"/>
</dbReference>
<evidence type="ECO:0000313" key="3">
    <source>
        <dbReference type="Proteomes" id="UP000705867"/>
    </source>
</evidence>
<evidence type="ECO:0000313" key="2">
    <source>
        <dbReference type="EMBL" id="MBZ0154680.1"/>
    </source>
</evidence>
<feature type="non-terminal residue" evidence="2">
    <location>
        <position position="1"/>
    </location>
</feature>
<proteinExistence type="predicted"/>
<sequence>GTDCSEAYDSGTVVTLTATASSGSQFSGWSGGGCSGTGQCVTSMTASKTVTATFTSECGPFSDVTCDNWANSYINAIYTAGITVGCGEGKYCASDTTTRGQIAVAIVRALYGEDFTYTQSPYFSDVPSSHPFFKYIQKVKDAGITTVTEVYSVDAPVTRDQMAAFIIRAKYGESFTYTQTPYFSDVPATNAYFKYVQKLRDAGITTVTGTYSVDAPVTRDQMAAFLARAFLGMQ</sequence>
<gene>
    <name evidence="2" type="ORF">K8I29_00510</name>
</gene>
<dbReference type="PANTHER" id="PTHR43308">
    <property type="entry name" value="OUTER MEMBRANE PROTEIN ALPHA-RELATED"/>
    <property type="match status" value="1"/>
</dbReference>
<dbReference type="AlphaFoldDB" id="A0A953M044"/>
<name>A0A953M044_9BACT</name>
<dbReference type="InterPro" id="IPR044060">
    <property type="entry name" value="Bacterial_rp_domain"/>
</dbReference>